<keyword evidence="6 8" id="KW-0472">Membrane</keyword>
<keyword evidence="2" id="KW-1003">Cell membrane</keyword>
<evidence type="ECO:0000256" key="1">
    <source>
        <dbReference type="ARBA" id="ARBA00004651"/>
    </source>
</evidence>
<reference evidence="9 11" key="1">
    <citation type="submission" date="2016-11" db="EMBL/GenBank/DDBJ databases">
        <authorList>
            <person name="Jaros S."/>
            <person name="Januszkiewicz K."/>
            <person name="Wedrychowicz H."/>
        </authorList>
    </citation>
    <scope>NUCLEOTIDE SEQUENCE [LARGE SCALE GENOMIC DNA]</scope>
    <source>
        <strain evidence="9 11">DSM 784</strain>
    </source>
</reference>
<evidence type="ECO:0000313" key="9">
    <source>
        <dbReference type="EMBL" id="SFW74447.1"/>
    </source>
</evidence>
<evidence type="ECO:0000256" key="5">
    <source>
        <dbReference type="ARBA" id="ARBA00022989"/>
    </source>
</evidence>
<dbReference type="STRING" id="1004.SAMN05661012_04163"/>
<keyword evidence="3 10" id="KW-0808">Transferase</keyword>
<feature type="transmembrane region" description="Helical" evidence="8">
    <location>
        <begin position="363"/>
        <end position="379"/>
    </location>
</feature>
<dbReference type="GO" id="GO:0016758">
    <property type="term" value="F:hexosyltransferase activity"/>
    <property type="evidence" value="ECO:0007669"/>
    <property type="project" value="InterPro"/>
</dbReference>
<dbReference type="OrthoDB" id="1070018at2"/>
<comment type="similarity">
    <text evidence="7">Belongs to the glycosyltransferase 87 family.</text>
</comment>
<keyword evidence="12" id="KW-1185">Reference proteome</keyword>
<feature type="transmembrane region" description="Helical" evidence="8">
    <location>
        <begin position="12"/>
        <end position="33"/>
    </location>
</feature>
<dbReference type="Proteomes" id="UP001326715">
    <property type="component" value="Chromosome"/>
</dbReference>
<feature type="transmembrane region" description="Helical" evidence="8">
    <location>
        <begin position="159"/>
        <end position="184"/>
    </location>
</feature>
<feature type="transmembrane region" description="Helical" evidence="8">
    <location>
        <begin position="292"/>
        <end position="325"/>
    </location>
</feature>
<evidence type="ECO:0000256" key="2">
    <source>
        <dbReference type="ARBA" id="ARBA00022475"/>
    </source>
</evidence>
<dbReference type="RefSeq" id="WP_072363153.1">
    <property type="nucleotide sequence ID" value="NZ_CBHWAX010000022.1"/>
</dbReference>
<evidence type="ECO:0000256" key="8">
    <source>
        <dbReference type="SAM" id="Phobius"/>
    </source>
</evidence>
<evidence type="ECO:0000313" key="10">
    <source>
        <dbReference type="EMBL" id="WQG91959.1"/>
    </source>
</evidence>
<evidence type="ECO:0000313" key="11">
    <source>
        <dbReference type="Proteomes" id="UP000183788"/>
    </source>
</evidence>
<evidence type="ECO:0000256" key="4">
    <source>
        <dbReference type="ARBA" id="ARBA00022692"/>
    </source>
</evidence>
<dbReference type="GO" id="GO:0005886">
    <property type="term" value="C:plasma membrane"/>
    <property type="evidence" value="ECO:0007669"/>
    <property type="project" value="UniProtKB-SubCell"/>
</dbReference>
<feature type="transmembrane region" description="Helical" evidence="8">
    <location>
        <begin position="191"/>
        <end position="215"/>
    </location>
</feature>
<comment type="subcellular location">
    <subcellularLocation>
        <location evidence="1">Cell membrane</location>
        <topology evidence="1">Multi-pass membrane protein</topology>
    </subcellularLocation>
</comment>
<evidence type="ECO:0000313" key="12">
    <source>
        <dbReference type="Proteomes" id="UP001326715"/>
    </source>
</evidence>
<organism evidence="9 11">
    <name type="scientific">Chitinophaga sancti</name>
    <dbReference type="NCBI Taxonomy" id="1004"/>
    <lineage>
        <taxon>Bacteria</taxon>
        <taxon>Pseudomonadati</taxon>
        <taxon>Bacteroidota</taxon>
        <taxon>Chitinophagia</taxon>
        <taxon>Chitinophagales</taxon>
        <taxon>Chitinophagaceae</taxon>
        <taxon>Chitinophaga</taxon>
    </lineage>
</organism>
<keyword evidence="5 8" id="KW-1133">Transmembrane helix</keyword>
<feature type="transmembrane region" description="Helical" evidence="8">
    <location>
        <begin position="331"/>
        <end position="351"/>
    </location>
</feature>
<keyword evidence="10" id="KW-0328">Glycosyltransferase</keyword>
<dbReference type="Proteomes" id="UP000183788">
    <property type="component" value="Unassembled WGS sequence"/>
</dbReference>
<feature type="transmembrane region" description="Helical" evidence="8">
    <location>
        <begin position="117"/>
        <end position="136"/>
    </location>
</feature>
<dbReference type="InterPro" id="IPR018584">
    <property type="entry name" value="GT87"/>
</dbReference>
<sequence>MSILNIKIPLTSRLSIPFPVFLWFLLATLAVVLELSRHSINNYHIFKYVFIHTLEQKNLYVAYPQVYNDTNHYGPLFGIVIAPFAMLPDSMGVILWALVNAAILFYAIRRLKFPRKYFLTILLIGAIELMSSIHHVQFNPMVASWIILSFVFVEEEKDIWASFFIVAGFLCKLYGIAGITFFLFSKHKGKFTIWFLIWMLVLFCLPMLFSSPGFITQSYLDWMYSLQEKDSQNALQSVTFGQQDISVTGIIRRISQCRSISDGFILVPAMILYCIPLLDVSKYGDNGFKLRYLALALISIVIFSSSAESVTYIIAITGVLIWFVIQYPVERWMIALMVFVFIVSIISPTDLCPPPLNHFIRSYALKALPCFIVWLRLLYEVQFKYTLQIAAL</sequence>
<dbReference type="Pfam" id="PF09594">
    <property type="entry name" value="GT87"/>
    <property type="match status" value="1"/>
</dbReference>
<dbReference type="EC" id="2.4.-.-" evidence="10"/>
<protein>
    <submittedName>
        <fullName evidence="10">Glycosyltransferase family 87 protein</fullName>
        <ecNumber evidence="10">2.4.-.-</ecNumber>
    </submittedName>
</protein>
<evidence type="ECO:0000256" key="7">
    <source>
        <dbReference type="ARBA" id="ARBA00024033"/>
    </source>
</evidence>
<keyword evidence="4 8" id="KW-0812">Transmembrane</keyword>
<dbReference type="EMBL" id="FPIZ01000013">
    <property type="protein sequence ID" value="SFW74447.1"/>
    <property type="molecule type" value="Genomic_DNA"/>
</dbReference>
<proteinExistence type="inferred from homology"/>
<accession>A0A1K1RRS3</accession>
<feature type="transmembrane region" description="Helical" evidence="8">
    <location>
        <begin position="76"/>
        <end position="105"/>
    </location>
</feature>
<reference evidence="10 12" key="2">
    <citation type="submission" date="2023-11" db="EMBL/GenBank/DDBJ databases">
        <title>MicrobeMod: A computational toolkit for identifying prokaryotic methylation and restriction-modification with nanopore sequencing.</title>
        <authorList>
            <person name="Crits-Christoph A."/>
            <person name="Kang S.C."/>
            <person name="Lee H."/>
            <person name="Ostrov N."/>
        </authorList>
    </citation>
    <scope>NUCLEOTIDE SEQUENCE [LARGE SCALE GENOMIC DNA]</scope>
    <source>
        <strain evidence="10 12">ATCC 23090</strain>
    </source>
</reference>
<evidence type="ECO:0000256" key="3">
    <source>
        <dbReference type="ARBA" id="ARBA00022679"/>
    </source>
</evidence>
<evidence type="ECO:0000256" key="6">
    <source>
        <dbReference type="ARBA" id="ARBA00023136"/>
    </source>
</evidence>
<name>A0A1K1RRS3_9BACT</name>
<dbReference type="AlphaFoldDB" id="A0A1K1RRS3"/>
<gene>
    <name evidence="9" type="ORF">SAMN05661012_04163</name>
    <name evidence="10" type="ORF">SR876_10615</name>
</gene>
<dbReference type="EMBL" id="CP140154">
    <property type="protein sequence ID" value="WQG91959.1"/>
    <property type="molecule type" value="Genomic_DNA"/>
</dbReference>